<evidence type="ECO:0000313" key="3">
    <source>
        <dbReference type="Proteomes" id="UP000314294"/>
    </source>
</evidence>
<protein>
    <submittedName>
        <fullName evidence="2">Uncharacterized protein</fullName>
    </submittedName>
</protein>
<name>A0A4Z2H4C5_9TELE</name>
<organism evidence="2 3">
    <name type="scientific">Liparis tanakae</name>
    <name type="common">Tanaka's snailfish</name>
    <dbReference type="NCBI Taxonomy" id="230148"/>
    <lineage>
        <taxon>Eukaryota</taxon>
        <taxon>Metazoa</taxon>
        <taxon>Chordata</taxon>
        <taxon>Craniata</taxon>
        <taxon>Vertebrata</taxon>
        <taxon>Euteleostomi</taxon>
        <taxon>Actinopterygii</taxon>
        <taxon>Neopterygii</taxon>
        <taxon>Teleostei</taxon>
        <taxon>Neoteleostei</taxon>
        <taxon>Acanthomorphata</taxon>
        <taxon>Eupercaria</taxon>
        <taxon>Perciformes</taxon>
        <taxon>Cottioidei</taxon>
        <taxon>Cottales</taxon>
        <taxon>Liparidae</taxon>
        <taxon>Liparis</taxon>
    </lineage>
</organism>
<feature type="region of interest" description="Disordered" evidence="1">
    <location>
        <begin position="51"/>
        <end position="72"/>
    </location>
</feature>
<feature type="region of interest" description="Disordered" evidence="1">
    <location>
        <begin position="1"/>
        <end position="25"/>
    </location>
</feature>
<accession>A0A4Z2H4C5</accession>
<comment type="caution">
    <text evidence="2">The sequence shown here is derived from an EMBL/GenBank/DDBJ whole genome shotgun (WGS) entry which is preliminary data.</text>
</comment>
<proteinExistence type="predicted"/>
<gene>
    <name evidence="2" type="ORF">EYF80_029847</name>
</gene>
<evidence type="ECO:0000313" key="2">
    <source>
        <dbReference type="EMBL" id="TNN59943.1"/>
    </source>
</evidence>
<dbReference type="Proteomes" id="UP000314294">
    <property type="component" value="Unassembled WGS sequence"/>
</dbReference>
<evidence type="ECO:0000256" key="1">
    <source>
        <dbReference type="SAM" id="MobiDB-lite"/>
    </source>
</evidence>
<reference evidence="2 3" key="1">
    <citation type="submission" date="2019-03" db="EMBL/GenBank/DDBJ databases">
        <title>First draft genome of Liparis tanakae, snailfish: a comprehensive survey of snailfish specific genes.</title>
        <authorList>
            <person name="Kim W."/>
            <person name="Song I."/>
            <person name="Jeong J.-H."/>
            <person name="Kim D."/>
            <person name="Kim S."/>
            <person name="Ryu S."/>
            <person name="Song J.Y."/>
            <person name="Lee S.K."/>
        </authorList>
    </citation>
    <scope>NUCLEOTIDE SEQUENCE [LARGE SCALE GENOMIC DNA]</scope>
    <source>
        <tissue evidence="2">Muscle</tissue>
    </source>
</reference>
<sequence length="72" mass="7822">MEEVNGMSWMSLKSPAPQCEPTPLRQQPSMTTLLVFTLTCGNTAAAVEQKPMKRTTAQWETSEHTGAPAAQS</sequence>
<keyword evidence="3" id="KW-1185">Reference proteome</keyword>
<dbReference type="AlphaFoldDB" id="A0A4Z2H4C5"/>
<dbReference type="EMBL" id="SRLO01000344">
    <property type="protein sequence ID" value="TNN59943.1"/>
    <property type="molecule type" value="Genomic_DNA"/>
</dbReference>